<dbReference type="InterPro" id="IPR036291">
    <property type="entry name" value="NAD(P)-bd_dom_sf"/>
</dbReference>
<evidence type="ECO:0008006" key="4">
    <source>
        <dbReference type="Google" id="ProtNLM"/>
    </source>
</evidence>
<keyword evidence="3" id="KW-1185">Reference proteome</keyword>
<name>A0AAV9NV56_9PEZI</name>
<comment type="similarity">
    <text evidence="1">Belongs to the short-chain dehydrogenases/reductases (SDR) family.</text>
</comment>
<dbReference type="AlphaFoldDB" id="A0AAV9NV56"/>
<sequence length="249" mass="26769">MASNSLITLITGGNSGIGKSLAGLLVADANRHVIITSRSIDKGNAAVEEIKGLKQPGKIEMVQLDLTVPSSITALAKDIETRYGRLDALVNNAAIADFPPNTPLPERMETSFKANVTGPLLMLEAFWPLLMKSTTTPRIINHSSGAGSMQIVKNMPDWAFGEVPIPYFSSKAALNMVSCSWMLGHRGEDYKMFTYCPGFTESNLGPHNKLANGAKPVVEGARPMVAILDGEKDAEHGGFLNHEGGQHPW</sequence>
<evidence type="ECO:0000313" key="2">
    <source>
        <dbReference type="EMBL" id="KAK5163209.1"/>
    </source>
</evidence>
<dbReference type="GO" id="GO:0019748">
    <property type="term" value="P:secondary metabolic process"/>
    <property type="evidence" value="ECO:0007669"/>
    <property type="project" value="TreeGrafter"/>
</dbReference>
<reference evidence="2 3" key="1">
    <citation type="submission" date="2023-08" db="EMBL/GenBank/DDBJ databases">
        <title>Black Yeasts Isolated from many extreme environments.</title>
        <authorList>
            <person name="Coleine C."/>
            <person name="Stajich J.E."/>
            <person name="Selbmann L."/>
        </authorList>
    </citation>
    <scope>NUCLEOTIDE SEQUENCE [LARGE SCALE GENOMIC DNA]</scope>
    <source>
        <strain evidence="2 3">CCFEE 5935</strain>
    </source>
</reference>
<dbReference type="RefSeq" id="XP_064653734.1">
    <property type="nucleotide sequence ID" value="XM_064808012.1"/>
</dbReference>
<evidence type="ECO:0000256" key="1">
    <source>
        <dbReference type="ARBA" id="ARBA00006484"/>
    </source>
</evidence>
<dbReference type="InterPro" id="IPR051468">
    <property type="entry name" value="Fungal_SecMetab_SDRs"/>
</dbReference>
<dbReference type="PANTHER" id="PTHR43544">
    <property type="entry name" value="SHORT-CHAIN DEHYDROGENASE/REDUCTASE"/>
    <property type="match status" value="1"/>
</dbReference>
<organism evidence="2 3">
    <name type="scientific">Saxophila tyrrhenica</name>
    <dbReference type="NCBI Taxonomy" id="1690608"/>
    <lineage>
        <taxon>Eukaryota</taxon>
        <taxon>Fungi</taxon>
        <taxon>Dikarya</taxon>
        <taxon>Ascomycota</taxon>
        <taxon>Pezizomycotina</taxon>
        <taxon>Dothideomycetes</taxon>
        <taxon>Dothideomycetidae</taxon>
        <taxon>Mycosphaerellales</taxon>
        <taxon>Extremaceae</taxon>
        <taxon>Saxophila</taxon>
    </lineage>
</organism>
<dbReference type="PRINTS" id="PR00081">
    <property type="entry name" value="GDHRDH"/>
</dbReference>
<evidence type="ECO:0000313" key="3">
    <source>
        <dbReference type="Proteomes" id="UP001337655"/>
    </source>
</evidence>
<proteinExistence type="inferred from homology"/>
<dbReference type="Gene3D" id="3.40.50.720">
    <property type="entry name" value="NAD(P)-binding Rossmann-like Domain"/>
    <property type="match status" value="1"/>
</dbReference>
<dbReference type="GeneID" id="89932120"/>
<dbReference type="Proteomes" id="UP001337655">
    <property type="component" value="Unassembled WGS sequence"/>
</dbReference>
<comment type="caution">
    <text evidence="2">The sequence shown here is derived from an EMBL/GenBank/DDBJ whole genome shotgun (WGS) entry which is preliminary data.</text>
</comment>
<dbReference type="GO" id="GO:0016491">
    <property type="term" value="F:oxidoreductase activity"/>
    <property type="evidence" value="ECO:0007669"/>
    <property type="project" value="TreeGrafter"/>
</dbReference>
<gene>
    <name evidence="2" type="ORF">LTR77_010795</name>
</gene>
<accession>A0AAV9NV56</accession>
<dbReference type="SUPFAM" id="SSF51735">
    <property type="entry name" value="NAD(P)-binding Rossmann-fold domains"/>
    <property type="match status" value="1"/>
</dbReference>
<dbReference type="InterPro" id="IPR002347">
    <property type="entry name" value="SDR_fam"/>
</dbReference>
<dbReference type="GO" id="GO:0005737">
    <property type="term" value="C:cytoplasm"/>
    <property type="evidence" value="ECO:0007669"/>
    <property type="project" value="TreeGrafter"/>
</dbReference>
<dbReference type="Pfam" id="PF00106">
    <property type="entry name" value="adh_short"/>
    <property type="match status" value="1"/>
</dbReference>
<dbReference type="EMBL" id="JAVRRT010000027">
    <property type="protein sequence ID" value="KAK5163209.1"/>
    <property type="molecule type" value="Genomic_DNA"/>
</dbReference>
<protein>
    <recommendedName>
        <fullName evidence="4">NAD(P)-binding protein</fullName>
    </recommendedName>
</protein>
<dbReference type="PANTHER" id="PTHR43544:SF32">
    <property type="entry name" value="CHAIN DEHYDROGENASE, PUTATIVE (AFU_ORTHOLOGUE AFUA_5G01530)-RELATED"/>
    <property type="match status" value="1"/>
</dbReference>